<dbReference type="InterPro" id="IPR045582">
    <property type="entry name" value="Trehalase-like_N"/>
</dbReference>
<dbReference type="InterPro" id="IPR008928">
    <property type="entry name" value="6-hairpin_glycosidase_sf"/>
</dbReference>
<dbReference type="InterPro" id="IPR011613">
    <property type="entry name" value="GH15-like"/>
</dbReference>
<keyword evidence="4" id="KW-1185">Reference proteome</keyword>
<dbReference type="GO" id="GO:0004553">
    <property type="term" value="F:hydrolase activity, hydrolyzing O-glycosyl compounds"/>
    <property type="evidence" value="ECO:0007669"/>
    <property type="project" value="TreeGrafter"/>
</dbReference>
<dbReference type="Pfam" id="PF19291">
    <property type="entry name" value="TREH_N"/>
    <property type="match status" value="1"/>
</dbReference>
<dbReference type="Gene3D" id="1.50.10.10">
    <property type="match status" value="1"/>
</dbReference>
<dbReference type="RefSeq" id="WP_111370108.1">
    <property type="nucleotide sequence ID" value="NZ_CP029480.1"/>
</dbReference>
<evidence type="ECO:0000313" key="3">
    <source>
        <dbReference type="EMBL" id="AWV97006.1"/>
    </source>
</evidence>
<keyword evidence="3" id="KW-0378">Hydrolase</keyword>
<dbReference type="AlphaFoldDB" id="A0A2Z4G750"/>
<evidence type="ECO:0000259" key="2">
    <source>
        <dbReference type="Pfam" id="PF19291"/>
    </source>
</evidence>
<gene>
    <name evidence="3" type="ORF">DJ013_01960</name>
</gene>
<dbReference type="PANTHER" id="PTHR31616">
    <property type="entry name" value="TREHALASE"/>
    <property type="match status" value="1"/>
</dbReference>
<feature type="domain" description="GH15-like" evidence="1">
    <location>
        <begin position="218"/>
        <end position="582"/>
    </location>
</feature>
<accession>A0A2Z4G750</accession>
<organism evidence="3 4">
    <name type="scientific">Arcticibacterium luteifluviistationis</name>
    <dbReference type="NCBI Taxonomy" id="1784714"/>
    <lineage>
        <taxon>Bacteria</taxon>
        <taxon>Pseudomonadati</taxon>
        <taxon>Bacteroidota</taxon>
        <taxon>Cytophagia</taxon>
        <taxon>Cytophagales</taxon>
        <taxon>Leadbetterellaceae</taxon>
        <taxon>Arcticibacterium</taxon>
    </lineage>
</organism>
<dbReference type="OrthoDB" id="3902805at2"/>
<dbReference type="GO" id="GO:0005975">
    <property type="term" value="P:carbohydrate metabolic process"/>
    <property type="evidence" value="ECO:0007669"/>
    <property type="project" value="InterPro"/>
</dbReference>
<dbReference type="KEGG" id="als:DJ013_01960"/>
<dbReference type="Pfam" id="PF00723">
    <property type="entry name" value="Glyco_hydro_15"/>
    <property type="match status" value="1"/>
</dbReference>
<dbReference type="SUPFAM" id="SSF48208">
    <property type="entry name" value="Six-hairpin glycosidases"/>
    <property type="match status" value="1"/>
</dbReference>
<dbReference type="PANTHER" id="PTHR31616:SF0">
    <property type="entry name" value="GLUCAN 1,4-ALPHA-GLUCOSIDASE"/>
    <property type="match status" value="1"/>
</dbReference>
<reference evidence="3 4" key="1">
    <citation type="submission" date="2018-05" db="EMBL/GenBank/DDBJ databases">
        <title>Complete genome sequence of Arcticibacterium luteifluviistationis SM1504T, a cytophagaceae bacterium isolated from Arctic surface seawater.</title>
        <authorList>
            <person name="Li Y."/>
            <person name="Qin Q.-L."/>
        </authorList>
    </citation>
    <scope>NUCLEOTIDE SEQUENCE [LARGE SCALE GENOMIC DNA]</scope>
    <source>
        <strain evidence="3 4">SM1504</strain>
    </source>
</reference>
<evidence type="ECO:0000259" key="1">
    <source>
        <dbReference type="Pfam" id="PF00723"/>
    </source>
</evidence>
<name>A0A2Z4G750_9BACT</name>
<sequence length="611" mass="70967">MRNLDYGMIGNCQSAALISKSGSIDWCCLPKFDSPSMFAKLLDKNKGGAFEVNVDSSYVISQKYIYKTNILVTEFNNGEDAFEFIDFMPRYTTDNNILQYPAEIVRYIKLLKGKPKFSVNYNPKLGYAKEEQLTQDKGEYIKTKTTSGSYDSVYLYSSFSHSDILEGKELTLEDNQYFLFSYFEKLLHQDVERQYLKMQRTRVYWLNWAENTTSYDLYNDEILRSALTLKMLTYERSGAVLAAATTSLPETIGEVRNWDYRFCWIRDASMVIKVVSGLGHEKIAKNFLEFIVKIIPHKDEKMQIMYGIDGQKKLTEEILEHLEGYEGSKPVRIGNAAYHQTQHDIYGILMDVLYQQYLRFQNTLFYSEELWTITKSTIDIVKKNWKNADKGIWEFRTEERHFTFSKLLCWVAIDRGVKIADLLHRTDKLKKWKELRAEIEQDIKTNAWNEDKQAYAQSYHSADLDASTLLMESYGFIDAKDPRYVSTVLATEKELCQDGLMYRYINKDDFGTPSSSFTICSFWFINSLFKIGKKKEAKRLFDQILTYSNHLGLFSEDIDFKTKRLLGNFPQAYSHLALIETAVNFSGQSEEDQVISALSHEAETDDSLNPL</sequence>
<dbReference type="InterPro" id="IPR012341">
    <property type="entry name" value="6hp_glycosidase-like_sf"/>
</dbReference>
<proteinExistence type="predicted"/>
<feature type="domain" description="Trehalase-like N-terminal" evidence="2">
    <location>
        <begin position="7"/>
        <end position="143"/>
    </location>
</feature>
<evidence type="ECO:0000313" key="4">
    <source>
        <dbReference type="Proteomes" id="UP000249873"/>
    </source>
</evidence>
<protein>
    <submittedName>
        <fullName evidence="3">Glycoside hydrolase family 15 protein</fullName>
    </submittedName>
</protein>
<dbReference type="EMBL" id="CP029480">
    <property type="protein sequence ID" value="AWV97006.1"/>
    <property type="molecule type" value="Genomic_DNA"/>
</dbReference>
<dbReference type="Proteomes" id="UP000249873">
    <property type="component" value="Chromosome"/>
</dbReference>